<keyword evidence="6" id="KW-1185">Reference proteome</keyword>
<organism evidence="4 5">
    <name type="scientific">Pseudomonas luteola</name>
    <dbReference type="NCBI Taxonomy" id="47886"/>
    <lineage>
        <taxon>Bacteria</taxon>
        <taxon>Pseudomonadati</taxon>
        <taxon>Pseudomonadota</taxon>
        <taxon>Gammaproteobacteria</taxon>
        <taxon>Pseudomonadales</taxon>
        <taxon>Pseudomonadaceae</taxon>
        <taxon>Pseudomonas</taxon>
    </lineage>
</organism>
<proteinExistence type="predicted"/>
<protein>
    <recommendedName>
        <fullName evidence="7">Lipoprotein</fullName>
    </recommendedName>
</protein>
<evidence type="ECO:0000313" key="4">
    <source>
        <dbReference type="EMBL" id="SPZ12179.1"/>
    </source>
</evidence>
<evidence type="ECO:0000313" key="5">
    <source>
        <dbReference type="Proteomes" id="UP000250443"/>
    </source>
</evidence>
<name>A0A2X2EUV9_PSELU</name>
<evidence type="ECO:0008006" key="7">
    <source>
        <dbReference type="Google" id="ProtNLM"/>
    </source>
</evidence>
<evidence type="ECO:0000256" key="1">
    <source>
        <dbReference type="SAM" id="MobiDB-lite"/>
    </source>
</evidence>
<dbReference type="EMBL" id="UAUF01000014">
    <property type="protein sequence ID" value="SPZ12179.1"/>
    <property type="molecule type" value="Genomic_DNA"/>
</dbReference>
<reference evidence="3 6" key="2">
    <citation type="submission" date="2020-10" db="EMBL/GenBank/DDBJ databases">
        <title>Genome sequences of Pseudomonas isolates.</title>
        <authorList>
            <person name="Wessels L."/>
            <person name="Reich F."/>
            <person name="Hammerl J."/>
        </authorList>
    </citation>
    <scope>NUCLEOTIDE SEQUENCE [LARGE SCALE GENOMIC DNA]</scope>
    <source>
        <strain evidence="3 6">20-MO00624-0</strain>
    </source>
</reference>
<dbReference type="Proteomes" id="UP000626180">
    <property type="component" value="Unassembled WGS sequence"/>
</dbReference>
<dbReference type="PROSITE" id="PS51257">
    <property type="entry name" value="PROKAR_LIPOPROTEIN"/>
    <property type="match status" value="1"/>
</dbReference>
<accession>A0A2X2EUV9</accession>
<dbReference type="Proteomes" id="UP000250443">
    <property type="component" value="Unassembled WGS sequence"/>
</dbReference>
<evidence type="ECO:0000256" key="2">
    <source>
        <dbReference type="SAM" id="SignalP"/>
    </source>
</evidence>
<feature type="region of interest" description="Disordered" evidence="1">
    <location>
        <begin position="32"/>
        <end position="75"/>
    </location>
</feature>
<reference evidence="4 5" key="1">
    <citation type="submission" date="2018-06" db="EMBL/GenBank/DDBJ databases">
        <authorList>
            <consortium name="Pathogen Informatics"/>
            <person name="Doyle S."/>
        </authorList>
    </citation>
    <scope>NUCLEOTIDE SEQUENCE [LARGE SCALE GENOMIC DNA]</scope>
    <source>
        <strain evidence="4 5">NCTC11842</strain>
    </source>
</reference>
<keyword evidence="2" id="KW-0732">Signal</keyword>
<gene>
    <name evidence="3" type="ORF">IRZ65_10290</name>
    <name evidence="4" type="ORF">NCTC11842_04324</name>
</gene>
<dbReference type="RefSeq" id="WP_010796070.1">
    <property type="nucleotide sequence ID" value="NZ_CP069262.1"/>
</dbReference>
<feature type="chain" id="PRO_5015921497" description="Lipoprotein" evidence="2">
    <location>
        <begin position="23"/>
        <end position="75"/>
    </location>
</feature>
<dbReference type="AlphaFoldDB" id="A0A2X2EUV9"/>
<evidence type="ECO:0000313" key="6">
    <source>
        <dbReference type="Proteomes" id="UP000626180"/>
    </source>
</evidence>
<dbReference type="EMBL" id="JADMCD010000004">
    <property type="protein sequence ID" value="MBF8641073.1"/>
    <property type="molecule type" value="Genomic_DNA"/>
</dbReference>
<feature type="compositionally biased region" description="Polar residues" evidence="1">
    <location>
        <begin position="32"/>
        <end position="43"/>
    </location>
</feature>
<sequence length="75" mass="7655">MKKFISSLCLVAGFAVTGCALAAEDSATATQASGTSNGLMQQEHNSKAAQKAKQEQNTKGGRPDGVSNPNALSTK</sequence>
<evidence type="ECO:0000313" key="3">
    <source>
        <dbReference type="EMBL" id="MBF8641073.1"/>
    </source>
</evidence>
<feature type="signal peptide" evidence="2">
    <location>
        <begin position="1"/>
        <end position="22"/>
    </location>
</feature>